<evidence type="ECO:0000256" key="12">
    <source>
        <dbReference type="SAM" id="Phobius"/>
    </source>
</evidence>
<dbReference type="OrthoDB" id="598358at2759"/>
<dbReference type="FunFam" id="1.10.510.10:FF:000609">
    <property type="entry name" value="Inactive LRR receptor-like serine/threonine-protein kinase BIR2"/>
    <property type="match status" value="1"/>
</dbReference>
<reference evidence="14 15" key="1">
    <citation type="journal article" date="2019" name="Nat. Plants">
        <title>Stout camphor tree genome fills gaps in understanding of flowering plant genome evolution.</title>
        <authorList>
            <person name="Chaw S.M."/>
            <person name="Liu Y.C."/>
            <person name="Wu Y.W."/>
            <person name="Wang H.Y."/>
            <person name="Lin C.I."/>
            <person name="Wu C.S."/>
            <person name="Ke H.M."/>
            <person name="Chang L.Y."/>
            <person name="Hsu C.Y."/>
            <person name="Yang H.T."/>
            <person name="Sudianto E."/>
            <person name="Hsu M.H."/>
            <person name="Wu K.P."/>
            <person name="Wang L.N."/>
            <person name="Leebens-Mack J.H."/>
            <person name="Tsai I.J."/>
        </authorList>
    </citation>
    <scope>NUCLEOTIDE SEQUENCE [LARGE SCALE GENOMIC DNA]</scope>
    <source>
        <strain evidence="15">cv. Chaw 1501</strain>
        <tissue evidence="14">Young leaves</tissue>
    </source>
</reference>
<dbReference type="InterPro" id="IPR011009">
    <property type="entry name" value="Kinase-like_dom_sf"/>
</dbReference>
<dbReference type="GO" id="GO:0016020">
    <property type="term" value="C:membrane"/>
    <property type="evidence" value="ECO:0007669"/>
    <property type="project" value="UniProtKB-SubCell"/>
</dbReference>
<dbReference type="PANTHER" id="PTHR48007">
    <property type="entry name" value="LEUCINE-RICH REPEAT RECEPTOR-LIKE PROTEIN KINASE PXC1"/>
    <property type="match status" value="1"/>
</dbReference>
<evidence type="ECO:0000256" key="6">
    <source>
        <dbReference type="ARBA" id="ARBA00022737"/>
    </source>
</evidence>
<proteinExistence type="predicted"/>
<keyword evidence="4 12" id="KW-0812">Transmembrane</keyword>
<dbReference type="PRINTS" id="PR00019">
    <property type="entry name" value="LEURICHRPT"/>
</dbReference>
<keyword evidence="14" id="KW-0418">Kinase</keyword>
<keyword evidence="10 12" id="KW-0472">Membrane</keyword>
<dbReference type="AlphaFoldDB" id="A0A443NGE2"/>
<keyword evidence="2" id="KW-0597">Phosphoprotein</keyword>
<dbReference type="InterPro" id="IPR001611">
    <property type="entry name" value="Leu-rich_rpt"/>
</dbReference>
<dbReference type="Pfam" id="PF00560">
    <property type="entry name" value="LRR_1"/>
    <property type="match status" value="3"/>
</dbReference>
<evidence type="ECO:0000256" key="3">
    <source>
        <dbReference type="ARBA" id="ARBA00022614"/>
    </source>
</evidence>
<name>A0A443NGE2_9MAGN</name>
<keyword evidence="7" id="KW-0547">Nucleotide-binding</keyword>
<dbReference type="FunFam" id="3.80.10.10:FF:000415">
    <property type="entry name" value="Inactive LRR receptor-like serine/threonine-protein kinase BIR2"/>
    <property type="match status" value="1"/>
</dbReference>
<dbReference type="InterPro" id="IPR046959">
    <property type="entry name" value="PRK1-6/SRF4-like"/>
</dbReference>
<dbReference type="EMBL" id="QPKB01000002">
    <property type="protein sequence ID" value="RWR77539.1"/>
    <property type="molecule type" value="Genomic_DNA"/>
</dbReference>
<dbReference type="PROSITE" id="PS50011">
    <property type="entry name" value="PROTEIN_KINASE_DOM"/>
    <property type="match status" value="1"/>
</dbReference>
<dbReference type="GO" id="GO:0004672">
    <property type="term" value="F:protein kinase activity"/>
    <property type="evidence" value="ECO:0007669"/>
    <property type="project" value="InterPro"/>
</dbReference>
<evidence type="ECO:0000256" key="7">
    <source>
        <dbReference type="ARBA" id="ARBA00022741"/>
    </source>
</evidence>
<comment type="subcellular location">
    <subcellularLocation>
        <location evidence="1">Membrane</location>
        <topology evidence="1">Single-pass membrane protein</topology>
    </subcellularLocation>
</comment>
<keyword evidence="8" id="KW-0067">ATP-binding</keyword>
<feature type="transmembrane region" description="Helical" evidence="12">
    <location>
        <begin position="229"/>
        <end position="253"/>
    </location>
</feature>
<dbReference type="Proteomes" id="UP000283530">
    <property type="component" value="Unassembled WGS sequence"/>
</dbReference>
<dbReference type="SUPFAM" id="SSF56112">
    <property type="entry name" value="Protein kinase-like (PK-like)"/>
    <property type="match status" value="1"/>
</dbReference>
<dbReference type="SUPFAM" id="SSF52058">
    <property type="entry name" value="L domain-like"/>
    <property type="match status" value="1"/>
</dbReference>
<dbReference type="FunFam" id="3.30.200.20:FF:000428">
    <property type="entry name" value="Inactive LRR receptor-like serine/threonine-protein kinase BIR2"/>
    <property type="match status" value="1"/>
</dbReference>
<dbReference type="InterPro" id="IPR013210">
    <property type="entry name" value="LRR_N_plant-typ"/>
</dbReference>
<evidence type="ECO:0000256" key="8">
    <source>
        <dbReference type="ARBA" id="ARBA00022840"/>
    </source>
</evidence>
<organism evidence="14 15">
    <name type="scientific">Cinnamomum micranthum f. kanehirae</name>
    <dbReference type="NCBI Taxonomy" id="337451"/>
    <lineage>
        <taxon>Eukaryota</taxon>
        <taxon>Viridiplantae</taxon>
        <taxon>Streptophyta</taxon>
        <taxon>Embryophyta</taxon>
        <taxon>Tracheophyta</taxon>
        <taxon>Spermatophyta</taxon>
        <taxon>Magnoliopsida</taxon>
        <taxon>Magnoliidae</taxon>
        <taxon>Laurales</taxon>
        <taxon>Lauraceae</taxon>
        <taxon>Cinnamomum</taxon>
    </lineage>
</organism>
<evidence type="ECO:0000256" key="10">
    <source>
        <dbReference type="ARBA" id="ARBA00023136"/>
    </source>
</evidence>
<dbReference type="GO" id="GO:0005524">
    <property type="term" value="F:ATP binding"/>
    <property type="evidence" value="ECO:0007669"/>
    <property type="project" value="UniProtKB-KW"/>
</dbReference>
<dbReference type="Gene3D" id="1.10.510.10">
    <property type="entry name" value="Transferase(Phosphotransferase) domain 1"/>
    <property type="match status" value="1"/>
</dbReference>
<dbReference type="InterPro" id="IPR000719">
    <property type="entry name" value="Prot_kinase_dom"/>
</dbReference>
<dbReference type="Pfam" id="PF08263">
    <property type="entry name" value="LRRNT_2"/>
    <property type="match status" value="1"/>
</dbReference>
<keyword evidence="3" id="KW-0433">Leucine-rich repeat</keyword>
<feature type="domain" description="Protein kinase" evidence="13">
    <location>
        <begin position="307"/>
        <end position="599"/>
    </location>
</feature>
<keyword evidence="14" id="KW-0675">Receptor</keyword>
<keyword evidence="6" id="KW-0677">Repeat</keyword>
<keyword evidence="11" id="KW-0325">Glycoprotein</keyword>
<evidence type="ECO:0000256" key="2">
    <source>
        <dbReference type="ARBA" id="ARBA00022553"/>
    </source>
</evidence>
<gene>
    <name evidence="14" type="ORF">CKAN_00603000</name>
</gene>
<evidence type="ECO:0000256" key="1">
    <source>
        <dbReference type="ARBA" id="ARBA00004167"/>
    </source>
</evidence>
<evidence type="ECO:0000256" key="11">
    <source>
        <dbReference type="ARBA" id="ARBA00023180"/>
    </source>
</evidence>
<keyword evidence="14" id="KW-0808">Transferase</keyword>
<dbReference type="Gene3D" id="3.30.200.20">
    <property type="entry name" value="Phosphorylase Kinase, domain 1"/>
    <property type="match status" value="1"/>
</dbReference>
<dbReference type="STRING" id="337451.A0A443NGE2"/>
<evidence type="ECO:0000256" key="5">
    <source>
        <dbReference type="ARBA" id="ARBA00022729"/>
    </source>
</evidence>
<sequence length="618" mass="68039">MARGRTRQSEKKGICNQIYAIIFFCSIAAAVVAEDDVRCLQGVKSSLTDSQNKLDSWNFSNSTVGFICRFVGITCWNEKENRLIDLRLPGMGLSGKIPNSLQYCESMNTLDLSNNALTGAIPAEICDWLPYLVNLDLSSNRLSGQIPLELFNCKFLNSLRLNDNELSGNIPYQLSRLNRLKKLSVANNRLSGSIPAFLSGFEPADFEGNNLCGGPLGSNCGGGLRKTSLIIIIAAGVFGAAVSLLLGFALWWWCFFRSSRKGRAAWAEGDSSWAEKLRAYKLIQVTLFQKPIVKIKLADLMAATNNFDPDNIIFSSRTGTSYRANLADGSALAIKRLHTCKISEKQFCSEMNRLGQQLRHPNLVPLLGYCVAGEEKLLVYKHMPNGTLSSVLHKGDPVTGSKECDQLDWQTRLKIGIGAARGFAWLHHSFQLPYLHQNISSNAILLDEDYESRITDFGLARLMNSADTNGGSTLINGDFGDFGYVAPEYSSTLVASLKGDVYGFGVVLLELATGQKPLEVNIGEEGFKGNLVEWVGQLSGAGRMKDAIDKSLCGRGHDDDILVFLRVACGCVVARPKDRPSMHQVYQSLRDLGMDYDFSEQFDELPMVFGKHGLDQLE</sequence>
<evidence type="ECO:0000313" key="15">
    <source>
        <dbReference type="Proteomes" id="UP000283530"/>
    </source>
</evidence>
<keyword evidence="9 12" id="KW-1133">Transmembrane helix</keyword>
<dbReference type="InterPro" id="IPR032675">
    <property type="entry name" value="LRR_dom_sf"/>
</dbReference>
<dbReference type="PANTHER" id="PTHR48007:SF86">
    <property type="entry name" value="(WILD MALAYSIAN BANANA) HYPOTHETICAL PROTEIN"/>
    <property type="match status" value="1"/>
</dbReference>
<evidence type="ECO:0000256" key="9">
    <source>
        <dbReference type="ARBA" id="ARBA00022989"/>
    </source>
</evidence>
<comment type="caution">
    <text evidence="14">The sequence shown here is derived from an EMBL/GenBank/DDBJ whole genome shotgun (WGS) entry which is preliminary data.</text>
</comment>
<dbReference type="InterPro" id="IPR001245">
    <property type="entry name" value="Ser-Thr/Tyr_kinase_cat_dom"/>
</dbReference>
<accession>A0A443NGE2</accession>
<protein>
    <submittedName>
        <fullName evidence="14">Putative inactive receptor kinase</fullName>
    </submittedName>
</protein>
<dbReference type="CDD" id="cd14066">
    <property type="entry name" value="STKc_IRAK"/>
    <property type="match status" value="1"/>
</dbReference>
<dbReference type="Pfam" id="PF07714">
    <property type="entry name" value="PK_Tyr_Ser-Thr"/>
    <property type="match status" value="1"/>
</dbReference>
<keyword evidence="5" id="KW-0732">Signal</keyword>
<dbReference type="Gene3D" id="3.80.10.10">
    <property type="entry name" value="Ribonuclease Inhibitor"/>
    <property type="match status" value="1"/>
</dbReference>
<evidence type="ECO:0000256" key="4">
    <source>
        <dbReference type="ARBA" id="ARBA00022692"/>
    </source>
</evidence>
<keyword evidence="15" id="KW-1185">Reference proteome</keyword>
<evidence type="ECO:0000259" key="13">
    <source>
        <dbReference type="PROSITE" id="PS50011"/>
    </source>
</evidence>
<evidence type="ECO:0000313" key="14">
    <source>
        <dbReference type="EMBL" id="RWR77539.1"/>
    </source>
</evidence>